<evidence type="ECO:0000256" key="1">
    <source>
        <dbReference type="SAM" id="MobiDB-lite"/>
    </source>
</evidence>
<evidence type="ECO:0000313" key="2">
    <source>
        <dbReference type="EMBL" id="GAH26217.1"/>
    </source>
</evidence>
<dbReference type="AlphaFoldDB" id="X1E105"/>
<accession>X1E105</accession>
<proteinExistence type="predicted"/>
<gene>
    <name evidence="2" type="ORF">S01H4_65506</name>
</gene>
<name>X1E105_9ZZZZ</name>
<dbReference type="EMBL" id="BART01040115">
    <property type="protein sequence ID" value="GAH26217.1"/>
    <property type="molecule type" value="Genomic_DNA"/>
</dbReference>
<reference evidence="2" key="1">
    <citation type="journal article" date="2014" name="Front. Microbiol.">
        <title>High frequency of phylogenetically diverse reductive dehalogenase-homologous genes in deep subseafloor sedimentary metagenomes.</title>
        <authorList>
            <person name="Kawai M."/>
            <person name="Futagami T."/>
            <person name="Toyoda A."/>
            <person name="Takaki Y."/>
            <person name="Nishi S."/>
            <person name="Hori S."/>
            <person name="Arai W."/>
            <person name="Tsubouchi T."/>
            <person name="Morono Y."/>
            <person name="Uchiyama I."/>
            <person name="Ito T."/>
            <person name="Fujiyama A."/>
            <person name="Inagaki F."/>
            <person name="Takami H."/>
        </authorList>
    </citation>
    <scope>NUCLEOTIDE SEQUENCE</scope>
    <source>
        <strain evidence="2">Expedition CK06-06</strain>
    </source>
</reference>
<organism evidence="2">
    <name type="scientific">marine sediment metagenome</name>
    <dbReference type="NCBI Taxonomy" id="412755"/>
    <lineage>
        <taxon>unclassified sequences</taxon>
        <taxon>metagenomes</taxon>
        <taxon>ecological metagenomes</taxon>
    </lineage>
</organism>
<feature type="region of interest" description="Disordered" evidence="1">
    <location>
        <begin position="1"/>
        <end position="23"/>
    </location>
</feature>
<comment type="caution">
    <text evidence="2">The sequence shown here is derived from an EMBL/GenBank/DDBJ whole genome shotgun (WGS) entry which is preliminary data.</text>
</comment>
<protein>
    <submittedName>
        <fullName evidence="2">Uncharacterized protein</fullName>
    </submittedName>
</protein>
<sequence length="45" mass="4716">MVMEELTAGEGEGGGDGKRPNVLSKLLNIARTKSAKKEVGEGKTE</sequence>